<dbReference type="FunFam" id="3.30.1360.60:FF:000001">
    <property type="entry name" value="PTS system glucose-specific IIBC component PtsG"/>
    <property type="match status" value="1"/>
</dbReference>
<dbReference type="PROSITE" id="PS51103">
    <property type="entry name" value="PTS_EIIC_TYPE_1"/>
    <property type="match status" value="1"/>
</dbReference>
<evidence type="ECO:0000256" key="6">
    <source>
        <dbReference type="ARBA" id="ARBA00022683"/>
    </source>
</evidence>
<dbReference type="Pfam" id="PF00358">
    <property type="entry name" value="PTS_EIIA_1"/>
    <property type="match status" value="1"/>
</dbReference>
<evidence type="ECO:0000256" key="8">
    <source>
        <dbReference type="ARBA" id="ARBA00022777"/>
    </source>
</evidence>
<evidence type="ECO:0000256" key="4">
    <source>
        <dbReference type="ARBA" id="ARBA00022597"/>
    </source>
</evidence>
<evidence type="ECO:0000259" key="14">
    <source>
        <dbReference type="PROSITE" id="PS51098"/>
    </source>
</evidence>
<sequence length="627" mass="67319">MNTQQLAQDILTNVGGKENVSQLTHCYTRLRFVLKNTKKANKENLENMDGIISVVESAGQFQVVIGNRVEDVYAHIMKHLGDLGSPQEKKEDKSSIGSRILNTVTAIFTPIIPAIAASGMIKGILALAVMIATSYYGVDIKEYNTYIILNAASSAVFYFFPIVIGYAASRVFKTNEFIAMVLAATLCYPDIVALMTSENPVTLFGIGITEANYTSTVIPIIIAIFIMAYVQRFFERVIPEVLKIIMVPTFTLLVMVPATLIVFGPIGIYLGDFINWLYYVIMDISPILLGAFIGGIWCVLVIFGAHKAIVPIGINDVAKTGQQNLLAFAGAANFSQAGAAAGVFLKTKNKKLKTLAATSTITALFGITEPAIYGVNLRLKKPMVYAVISGALGGALMGWGGSYGTAFANQGVLTIPVYIEAGTKAFLCYIIGIAIAFFGAAAMTMIFGFKDVPEEAEMDEAPKNTDKIVPAAIKADGDIGIPSPLQGKVLPLSQINDEVFASGALGEGIAIYPEIGEVVAPMDCKVSILYPTLHAIGLQFENGVEMLIHIGINTVELKGEGFKAHVQAGDEIKKGTKIVSFNIKEIEAKGYDLSTPIIITNSTQYQSVSFSENNLATPQGQLLLIKA</sequence>
<dbReference type="InterPro" id="IPR036878">
    <property type="entry name" value="Glu_permease_IIB"/>
</dbReference>
<keyword evidence="3" id="KW-1003">Cell membrane</keyword>
<feature type="transmembrane region" description="Helical" evidence="12">
    <location>
        <begin position="426"/>
        <end position="449"/>
    </location>
</feature>
<evidence type="ECO:0000256" key="11">
    <source>
        <dbReference type="PROSITE-ProRule" id="PRU00421"/>
    </source>
</evidence>
<keyword evidence="6" id="KW-0598">Phosphotransferase system</keyword>
<keyword evidence="8" id="KW-0418">Kinase</keyword>
<feature type="transmembrane region" description="Helical" evidence="12">
    <location>
        <begin position="246"/>
        <end position="270"/>
    </location>
</feature>
<evidence type="ECO:0000256" key="10">
    <source>
        <dbReference type="ARBA" id="ARBA00023136"/>
    </source>
</evidence>
<feature type="transmembrane region" description="Helical" evidence="12">
    <location>
        <begin position="177"/>
        <end position="196"/>
    </location>
</feature>
<dbReference type="PROSITE" id="PS01035">
    <property type="entry name" value="PTS_EIIB_TYPE_1_CYS"/>
    <property type="match status" value="1"/>
</dbReference>
<dbReference type="PANTHER" id="PTHR30175">
    <property type="entry name" value="PHOSPHOTRANSFERASE SYSTEM TRANSPORT PROTEIN"/>
    <property type="match status" value="1"/>
</dbReference>
<dbReference type="OrthoDB" id="9769191at2"/>
<evidence type="ECO:0000256" key="7">
    <source>
        <dbReference type="ARBA" id="ARBA00022692"/>
    </source>
</evidence>
<dbReference type="InterPro" id="IPR013013">
    <property type="entry name" value="PTS_EIIC_1"/>
</dbReference>
<dbReference type="GO" id="GO:0016301">
    <property type="term" value="F:kinase activity"/>
    <property type="evidence" value="ECO:0007669"/>
    <property type="project" value="UniProtKB-KW"/>
</dbReference>
<dbReference type="InterPro" id="IPR001127">
    <property type="entry name" value="PTS_EIIA_1_perm"/>
</dbReference>
<feature type="domain" description="PTS EIIB type-1" evidence="14">
    <location>
        <begin position="4"/>
        <end position="86"/>
    </location>
</feature>
<evidence type="ECO:0000259" key="15">
    <source>
        <dbReference type="PROSITE" id="PS51103"/>
    </source>
</evidence>
<comment type="caution">
    <text evidence="16">The sequence shown here is derived from an EMBL/GenBank/DDBJ whole genome shotgun (WGS) entry which is preliminary data.</text>
</comment>
<reference evidence="16 17" key="1">
    <citation type="journal article" date="2014" name="Arch. Microbiol.">
        <title>Bacillus mesophilum sp. nov., strain IITR-54T, a novel 4-chlorobiphenyl dechlorinating bacterium.</title>
        <authorList>
            <person name="Manickam N."/>
            <person name="Singh N.K."/>
            <person name="Bajaj A."/>
            <person name="Kumar R.M."/>
            <person name="Kaur G."/>
            <person name="Kaur N."/>
            <person name="Bala M."/>
            <person name="Kumar A."/>
            <person name="Mayilraj S."/>
        </authorList>
    </citation>
    <scope>NUCLEOTIDE SEQUENCE [LARGE SCALE GENOMIC DNA]</scope>
    <source>
        <strain evidence="16 17">IITR-54</strain>
    </source>
</reference>
<evidence type="ECO:0000259" key="13">
    <source>
        <dbReference type="PROSITE" id="PS51093"/>
    </source>
</evidence>
<dbReference type="FunFam" id="2.70.70.10:FF:000001">
    <property type="entry name" value="PTS system glucose-specific IIA component"/>
    <property type="match status" value="1"/>
</dbReference>
<dbReference type="PROSITE" id="PS51098">
    <property type="entry name" value="PTS_EIIB_TYPE_1"/>
    <property type="match status" value="1"/>
</dbReference>
<dbReference type="Gene3D" id="3.30.1360.60">
    <property type="entry name" value="Glucose permease domain IIB"/>
    <property type="match status" value="1"/>
</dbReference>
<evidence type="ECO:0000256" key="3">
    <source>
        <dbReference type="ARBA" id="ARBA00022475"/>
    </source>
</evidence>
<keyword evidence="5" id="KW-0808">Transferase</keyword>
<name>A0A7V7RIT4_9BACI</name>
<dbReference type="CDD" id="cd00212">
    <property type="entry name" value="PTS_IIB_glc"/>
    <property type="match status" value="1"/>
</dbReference>
<evidence type="ECO:0000256" key="1">
    <source>
        <dbReference type="ARBA" id="ARBA00004651"/>
    </source>
</evidence>
<dbReference type="Pfam" id="PF00367">
    <property type="entry name" value="PTS_EIIB"/>
    <property type="match status" value="1"/>
</dbReference>
<evidence type="ECO:0000313" key="16">
    <source>
        <dbReference type="EMBL" id="KAB2330355.1"/>
    </source>
</evidence>
<feature type="transmembrane region" description="Helical" evidence="12">
    <location>
        <begin position="357"/>
        <end position="376"/>
    </location>
</feature>
<evidence type="ECO:0000256" key="2">
    <source>
        <dbReference type="ARBA" id="ARBA00022448"/>
    </source>
</evidence>
<dbReference type="NCBIfam" id="TIGR00830">
    <property type="entry name" value="PTBA"/>
    <property type="match status" value="1"/>
</dbReference>
<feature type="transmembrane region" description="Helical" evidence="12">
    <location>
        <begin position="145"/>
        <end position="168"/>
    </location>
</feature>
<keyword evidence="10 12" id="KW-0472">Membrane</keyword>
<dbReference type="Gene3D" id="2.70.70.10">
    <property type="entry name" value="Glucose Permease (Domain IIA)"/>
    <property type="match status" value="1"/>
</dbReference>
<accession>A0A7V7RIT4</accession>
<dbReference type="SUPFAM" id="SSF51261">
    <property type="entry name" value="Duplicated hybrid motif"/>
    <property type="match status" value="1"/>
</dbReference>
<gene>
    <name evidence="16" type="ORF">F7732_19595</name>
</gene>
<dbReference type="InterPro" id="IPR011297">
    <property type="entry name" value="PTS_IIABC_b_glu"/>
</dbReference>
<keyword evidence="2" id="KW-0813">Transport</keyword>
<proteinExistence type="predicted"/>
<dbReference type="InterPro" id="IPR050558">
    <property type="entry name" value="PTS_Sugar-Specific_Components"/>
</dbReference>
<evidence type="ECO:0000256" key="5">
    <source>
        <dbReference type="ARBA" id="ARBA00022679"/>
    </source>
</evidence>
<dbReference type="InterPro" id="IPR003352">
    <property type="entry name" value="PTS_EIIC"/>
</dbReference>
<keyword evidence="4" id="KW-0762">Sugar transport</keyword>
<dbReference type="InterPro" id="IPR001996">
    <property type="entry name" value="PTS_IIB_1"/>
</dbReference>
<dbReference type="NCBIfam" id="TIGR01995">
    <property type="entry name" value="PTS-II-ABC-beta"/>
    <property type="match status" value="1"/>
</dbReference>
<dbReference type="GO" id="GO:0009401">
    <property type="term" value="P:phosphoenolpyruvate-dependent sugar phosphotransferase system"/>
    <property type="evidence" value="ECO:0007669"/>
    <property type="project" value="UniProtKB-KW"/>
</dbReference>
<feature type="domain" description="PTS EIIA type-1" evidence="13">
    <location>
        <begin position="497"/>
        <end position="601"/>
    </location>
</feature>
<feature type="domain" description="PTS EIIC type-1" evidence="15">
    <location>
        <begin position="102"/>
        <end position="463"/>
    </location>
</feature>
<feature type="active site" description="Phosphocysteine intermediate; for EIIB activity" evidence="11">
    <location>
        <position position="26"/>
    </location>
</feature>
<dbReference type="InterPro" id="IPR011055">
    <property type="entry name" value="Dup_hybrid_motif"/>
</dbReference>
<dbReference type="PROSITE" id="PS51093">
    <property type="entry name" value="PTS_EIIA_TYPE_1"/>
    <property type="match status" value="1"/>
</dbReference>
<organism evidence="16 17">
    <name type="scientific">Bacillus mesophilum</name>
    <dbReference type="NCBI Taxonomy" id="1071718"/>
    <lineage>
        <taxon>Bacteria</taxon>
        <taxon>Bacillati</taxon>
        <taxon>Bacillota</taxon>
        <taxon>Bacilli</taxon>
        <taxon>Bacillales</taxon>
        <taxon>Bacillaceae</taxon>
        <taxon>Bacillus</taxon>
    </lineage>
</organism>
<keyword evidence="7 12" id="KW-0812">Transmembrane</keyword>
<protein>
    <submittedName>
        <fullName evidence="16">PTS beta-glucoside transporter subunit EIIBCA</fullName>
    </submittedName>
</protein>
<dbReference type="PANTHER" id="PTHR30175:SF1">
    <property type="entry name" value="PTS SYSTEM ARBUTIN-, CELLOBIOSE-, AND SALICIN-SPECIFIC EIIBC COMPONENT-RELATED"/>
    <property type="match status" value="1"/>
</dbReference>
<comment type="subcellular location">
    <subcellularLocation>
        <location evidence="1">Cell membrane</location>
        <topology evidence="1">Multi-pass membrane protein</topology>
    </subcellularLocation>
</comment>
<dbReference type="RefSeq" id="WP_151575752.1">
    <property type="nucleotide sequence ID" value="NZ_WBOT01000008.1"/>
</dbReference>
<dbReference type="GO" id="GO:0090589">
    <property type="term" value="F:protein-phosphocysteine-trehalose phosphotransferase system transporter activity"/>
    <property type="evidence" value="ECO:0007669"/>
    <property type="project" value="TreeGrafter"/>
</dbReference>
<dbReference type="GO" id="GO:0015771">
    <property type="term" value="P:trehalose transport"/>
    <property type="evidence" value="ECO:0007669"/>
    <property type="project" value="TreeGrafter"/>
</dbReference>
<evidence type="ECO:0000256" key="12">
    <source>
        <dbReference type="SAM" id="Phobius"/>
    </source>
</evidence>
<feature type="transmembrane region" description="Helical" evidence="12">
    <location>
        <begin position="216"/>
        <end position="234"/>
    </location>
</feature>
<dbReference type="GO" id="GO:0005886">
    <property type="term" value="C:plasma membrane"/>
    <property type="evidence" value="ECO:0007669"/>
    <property type="project" value="UniProtKB-SubCell"/>
</dbReference>
<dbReference type="GO" id="GO:0008982">
    <property type="term" value="F:protein-N(PI)-phosphohistidine-sugar phosphotransferase activity"/>
    <property type="evidence" value="ECO:0007669"/>
    <property type="project" value="InterPro"/>
</dbReference>
<evidence type="ECO:0000313" key="17">
    <source>
        <dbReference type="Proteomes" id="UP000441354"/>
    </source>
</evidence>
<feature type="transmembrane region" description="Helical" evidence="12">
    <location>
        <begin position="276"/>
        <end position="304"/>
    </location>
</feature>
<dbReference type="AlphaFoldDB" id="A0A7V7RIT4"/>
<dbReference type="EMBL" id="WBOT01000008">
    <property type="protein sequence ID" value="KAB2330355.1"/>
    <property type="molecule type" value="Genomic_DNA"/>
</dbReference>
<feature type="transmembrane region" description="Helical" evidence="12">
    <location>
        <begin position="383"/>
        <end position="406"/>
    </location>
</feature>
<feature type="transmembrane region" description="Helical" evidence="12">
    <location>
        <begin position="325"/>
        <end position="345"/>
    </location>
</feature>
<dbReference type="Pfam" id="PF02378">
    <property type="entry name" value="PTS_EIIC"/>
    <property type="match status" value="1"/>
</dbReference>
<evidence type="ECO:0000256" key="9">
    <source>
        <dbReference type="ARBA" id="ARBA00022989"/>
    </source>
</evidence>
<keyword evidence="17" id="KW-1185">Reference proteome</keyword>
<feature type="transmembrane region" description="Helical" evidence="12">
    <location>
        <begin position="100"/>
        <end position="133"/>
    </location>
</feature>
<dbReference type="Proteomes" id="UP000441354">
    <property type="component" value="Unassembled WGS sequence"/>
</dbReference>
<dbReference type="SUPFAM" id="SSF55604">
    <property type="entry name" value="Glucose permease domain IIB"/>
    <property type="match status" value="1"/>
</dbReference>
<dbReference type="PROSITE" id="PS00371">
    <property type="entry name" value="PTS_EIIA_TYPE_1_HIS"/>
    <property type="match status" value="1"/>
</dbReference>
<dbReference type="InterPro" id="IPR018113">
    <property type="entry name" value="PTrfase_EIIB_Cys"/>
</dbReference>
<keyword evidence="9 12" id="KW-1133">Transmembrane helix</keyword>